<accession>A0A382IAI3</accession>
<dbReference type="EMBL" id="UINC01066208">
    <property type="protein sequence ID" value="SVB96670.1"/>
    <property type="molecule type" value="Genomic_DNA"/>
</dbReference>
<keyword evidence="1" id="KW-1133">Transmembrane helix</keyword>
<keyword evidence="1" id="KW-0472">Membrane</keyword>
<keyword evidence="1" id="KW-0812">Transmembrane</keyword>
<dbReference type="PANTHER" id="PTHR30576:SF10">
    <property type="entry name" value="SLL5057 PROTEIN"/>
    <property type="match status" value="1"/>
</dbReference>
<evidence type="ECO:0000259" key="2">
    <source>
        <dbReference type="Pfam" id="PF02397"/>
    </source>
</evidence>
<dbReference type="PANTHER" id="PTHR30576">
    <property type="entry name" value="COLANIC BIOSYNTHESIS UDP-GLUCOSE LIPID CARRIER TRANSFERASE"/>
    <property type="match status" value="1"/>
</dbReference>
<evidence type="ECO:0000313" key="3">
    <source>
        <dbReference type="EMBL" id="SVB96670.1"/>
    </source>
</evidence>
<reference evidence="3" key="1">
    <citation type="submission" date="2018-05" db="EMBL/GenBank/DDBJ databases">
        <authorList>
            <person name="Lanie J.A."/>
            <person name="Ng W.-L."/>
            <person name="Kazmierczak K.M."/>
            <person name="Andrzejewski T.M."/>
            <person name="Davidsen T.M."/>
            <person name="Wayne K.J."/>
            <person name="Tettelin H."/>
            <person name="Glass J.I."/>
            <person name="Rusch D."/>
            <person name="Podicherti R."/>
            <person name="Tsui H.-C.T."/>
            <person name="Winkler M.E."/>
        </authorList>
    </citation>
    <scope>NUCLEOTIDE SEQUENCE</scope>
</reference>
<protein>
    <recommendedName>
        <fullName evidence="2">Bacterial sugar transferase domain-containing protein</fullName>
    </recommendedName>
</protein>
<dbReference type="AlphaFoldDB" id="A0A382IAI3"/>
<organism evidence="3">
    <name type="scientific">marine metagenome</name>
    <dbReference type="NCBI Taxonomy" id="408172"/>
    <lineage>
        <taxon>unclassified sequences</taxon>
        <taxon>metagenomes</taxon>
        <taxon>ecological metagenomes</taxon>
    </lineage>
</organism>
<dbReference type="InterPro" id="IPR003362">
    <property type="entry name" value="Bact_transf"/>
</dbReference>
<proteinExistence type="predicted"/>
<evidence type="ECO:0000256" key="1">
    <source>
        <dbReference type="SAM" id="Phobius"/>
    </source>
</evidence>
<feature type="transmembrane region" description="Helical" evidence="1">
    <location>
        <begin position="23"/>
        <end position="45"/>
    </location>
</feature>
<dbReference type="Pfam" id="PF02397">
    <property type="entry name" value="Bac_transf"/>
    <property type="match status" value="1"/>
</dbReference>
<name>A0A382IAI3_9ZZZZ</name>
<feature type="domain" description="Bacterial sugar transferase" evidence="2">
    <location>
        <begin position="17"/>
        <end position="206"/>
    </location>
</feature>
<sequence length="211" mass="24307">MLSFHAISASHFKLYVKNGIEKVFAVLLIILSFPVLLLFGLLVYLTSKGPILFKQERVGLHGRKFYQYKLRSMIVDAEELKENYAHLNEQSGPVFKIKNDPRLTSVGKFMRKYSIDELPQLFNILIGSMTLIGPRPLPVSEVKEFNEDFLHRRHSMKPGVTGLWQVNGRNNIKDFNKWVKLDLEYIDNWSFLLDFRIAVKTVSTVLSGTGM</sequence>
<gene>
    <name evidence="3" type="ORF">METZ01_LOCUS249524</name>
</gene>
<dbReference type="GO" id="GO:0016780">
    <property type="term" value="F:phosphotransferase activity, for other substituted phosphate groups"/>
    <property type="evidence" value="ECO:0007669"/>
    <property type="project" value="TreeGrafter"/>
</dbReference>